<feature type="region of interest" description="Disordered" evidence="1">
    <location>
        <begin position="149"/>
        <end position="168"/>
    </location>
</feature>
<dbReference type="Proteomes" id="UP001141806">
    <property type="component" value="Unassembled WGS sequence"/>
</dbReference>
<organism evidence="2 3">
    <name type="scientific">Protea cynaroides</name>
    <dbReference type="NCBI Taxonomy" id="273540"/>
    <lineage>
        <taxon>Eukaryota</taxon>
        <taxon>Viridiplantae</taxon>
        <taxon>Streptophyta</taxon>
        <taxon>Embryophyta</taxon>
        <taxon>Tracheophyta</taxon>
        <taxon>Spermatophyta</taxon>
        <taxon>Magnoliopsida</taxon>
        <taxon>Proteales</taxon>
        <taxon>Proteaceae</taxon>
        <taxon>Protea</taxon>
    </lineage>
</organism>
<dbReference type="EMBL" id="JAMYWD010000010">
    <property type="protein sequence ID" value="KAJ4959285.1"/>
    <property type="molecule type" value="Genomic_DNA"/>
</dbReference>
<evidence type="ECO:0000313" key="2">
    <source>
        <dbReference type="EMBL" id="KAJ4959285.1"/>
    </source>
</evidence>
<name>A0A9Q0K290_9MAGN</name>
<keyword evidence="3" id="KW-1185">Reference proteome</keyword>
<accession>A0A9Q0K290</accession>
<protein>
    <submittedName>
        <fullName evidence="2">Uncharacterized protein</fullName>
    </submittedName>
</protein>
<comment type="caution">
    <text evidence="2">The sequence shown here is derived from an EMBL/GenBank/DDBJ whole genome shotgun (WGS) entry which is preliminary data.</text>
</comment>
<evidence type="ECO:0000313" key="3">
    <source>
        <dbReference type="Proteomes" id="UP001141806"/>
    </source>
</evidence>
<sequence>MTRVLGARVFETKSMETRVSTEVVKEARVYEGRVFDPTMEIGREGVSEGSVSASSSLVRPSIAGTAGMVAGVSSVGGRSIVMPNVQGLMSCGIGSTSSMRLSHVSTMAGVLEEPGNATMQGMQDLPNPQNEQLQTTFQVDTEGAVNLENMHNPNARFGGKLPNPRRRR</sequence>
<evidence type="ECO:0000256" key="1">
    <source>
        <dbReference type="SAM" id="MobiDB-lite"/>
    </source>
</evidence>
<dbReference type="AlphaFoldDB" id="A0A9Q0K290"/>
<gene>
    <name evidence="2" type="ORF">NE237_026396</name>
</gene>
<reference evidence="2" key="1">
    <citation type="journal article" date="2023" name="Plant J.">
        <title>The genome of the king protea, Protea cynaroides.</title>
        <authorList>
            <person name="Chang J."/>
            <person name="Duong T.A."/>
            <person name="Schoeman C."/>
            <person name="Ma X."/>
            <person name="Roodt D."/>
            <person name="Barker N."/>
            <person name="Li Z."/>
            <person name="Van de Peer Y."/>
            <person name="Mizrachi E."/>
        </authorList>
    </citation>
    <scope>NUCLEOTIDE SEQUENCE</scope>
    <source>
        <tissue evidence="2">Young leaves</tissue>
    </source>
</reference>
<proteinExistence type="predicted"/>